<evidence type="ECO:0000313" key="3">
    <source>
        <dbReference type="Proteomes" id="UP001369815"/>
    </source>
</evidence>
<protein>
    <recommendedName>
        <fullName evidence="4">Heterokaryon incompatibility domain-containing protein</fullName>
    </recommendedName>
</protein>
<organism evidence="2 3">
    <name type="scientific">Daldinia eschscholtzii</name>
    <dbReference type="NCBI Taxonomy" id="292717"/>
    <lineage>
        <taxon>Eukaryota</taxon>
        <taxon>Fungi</taxon>
        <taxon>Dikarya</taxon>
        <taxon>Ascomycota</taxon>
        <taxon>Pezizomycotina</taxon>
        <taxon>Sordariomycetes</taxon>
        <taxon>Xylariomycetidae</taxon>
        <taxon>Xylariales</taxon>
        <taxon>Hypoxylaceae</taxon>
        <taxon>Daldinia</taxon>
    </lineage>
</organism>
<evidence type="ECO:0008006" key="4">
    <source>
        <dbReference type="Google" id="ProtNLM"/>
    </source>
</evidence>
<evidence type="ECO:0000256" key="1">
    <source>
        <dbReference type="SAM" id="Phobius"/>
    </source>
</evidence>
<feature type="transmembrane region" description="Helical" evidence="1">
    <location>
        <begin position="569"/>
        <end position="593"/>
    </location>
</feature>
<keyword evidence="1" id="KW-0472">Membrane</keyword>
<keyword evidence="1" id="KW-1133">Transmembrane helix</keyword>
<keyword evidence="1" id="KW-0812">Transmembrane</keyword>
<reference evidence="2 3" key="1">
    <citation type="journal article" date="2024" name="Front Chem Biol">
        <title>Unveiling the potential of Daldinia eschscholtzii MFLUCC 19-0629 through bioactivity and bioinformatics studies for enhanced sustainable agriculture production.</title>
        <authorList>
            <person name="Brooks S."/>
            <person name="Weaver J.A."/>
            <person name="Klomchit A."/>
            <person name="Alharthi S.A."/>
            <person name="Onlamun T."/>
            <person name="Nurani R."/>
            <person name="Vong T.K."/>
            <person name="Alberti F."/>
            <person name="Greco C."/>
        </authorList>
    </citation>
    <scope>NUCLEOTIDE SEQUENCE [LARGE SCALE GENOMIC DNA]</scope>
    <source>
        <strain evidence="2">MFLUCC 19-0629</strain>
    </source>
</reference>
<proteinExistence type="predicted"/>
<dbReference type="EMBL" id="JBANMG010000007">
    <property type="protein sequence ID" value="KAK6950712.1"/>
    <property type="molecule type" value="Genomic_DNA"/>
</dbReference>
<dbReference type="AlphaFoldDB" id="A0AAX6MEX3"/>
<accession>A0AAX6MEX3</accession>
<sequence>MLAQSLRHKDALGRYKLIKEKHDIQEHFLRPEDGRLAPLTVQGVENTVGYGNVLTGSRTWGFKGESERRIPVIMRLSLEGQFRNQGFYDPILYRDWRYPKVSRNRYEGQNENGYEEGKGQHGPRDLEARAISRPITTTYGNSSGTKNENDGILARHFGPRYLCFVTGSNDRSGAGFKTCGVSDWIKDHGEHAYNGFVFLSYTRHQFCVDSEGEIYDPKRWTTLSDEQKENLVPIAKRDRQALLKQGVEAARSANRVAFWVDFECIRDIDTQPESTAENTANSKSDDVYRICDIVRAAYSMVILVGPSLQSKIQGTPETYSQAITIMWLQAYGDRLWTLPEILLCPSERRIKLHFYGKLGPPEELAKRDFPARAVWKDADRVRELIDHYESTIHLSPLELVSIALECLAERNTQKFREGDIAYALMGLLRRRPITNDKDSSFEAFARLSLANVNDALLERLICMQPLRRGAPWYEIEDAFGARLWDIEPRCQVAGIVDDQAVTLDGAFGASIQWDRMDQVAFFKRPTTARTFAKIALRTMPGYLFAGIVMVAIVASLLQQTQGLGAGMQGLLAVGIVFLVPGAIVFLLAPYLIFELYRGEFWSTQAMFIGIEGVPANLGWVERHLFGLNQGRLKWSIAGSTLSQHKLSTYDECEALPPKESTPASNLASGGKKYYANGEERPFTLIDTYTRTATVFYAVRPPTALIVCGQEGGMQRAVLCSYDWRRGTFSREAVVRVKTIVLERMFRVDRFRFALNRKIWKKHPESLDSTSETGLSNVQ</sequence>
<feature type="transmembrane region" description="Helical" evidence="1">
    <location>
        <begin position="539"/>
        <end position="557"/>
    </location>
</feature>
<evidence type="ECO:0000313" key="2">
    <source>
        <dbReference type="EMBL" id="KAK6950712.1"/>
    </source>
</evidence>
<comment type="caution">
    <text evidence="2">The sequence shown here is derived from an EMBL/GenBank/DDBJ whole genome shotgun (WGS) entry which is preliminary data.</text>
</comment>
<keyword evidence="3" id="KW-1185">Reference proteome</keyword>
<dbReference type="Proteomes" id="UP001369815">
    <property type="component" value="Unassembled WGS sequence"/>
</dbReference>
<name>A0AAX6MEX3_9PEZI</name>
<gene>
    <name evidence="2" type="ORF">Daesc_007237</name>
</gene>